<accession>A0A1C2EBC8</accession>
<sequence length="106" mass="13045">MHKVRLIKYVWTHQTPEISSEWSKLLYEVELPFVPFHGLNIQLPMQRVWRIRDVEWNVEEQTFRCHIEDQFMNLLDVDDSYEDWIEMLVECGWEMSGRYTNEHNKT</sequence>
<evidence type="ECO:0000313" key="2">
    <source>
        <dbReference type="Proteomes" id="UP000095143"/>
    </source>
</evidence>
<organism evidence="1 2">
    <name type="scientific">Pseudomonas graminis</name>
    <dbReference type="NCBI Taxonomy" id="158627"/>
    <lineage>
        <taxon>Bacteria</taxon>
        <taxon>Pseudomonadati</taxon>
        <taxon>Pseudomonadota</taxon>
        <taxon>Gammaproteobacteria</taxon>
        <taxon>Pseudomonadales</taxon>
        <taxon>Pseudomonadaceae</taxon>
        <taxon>Pseudomonas</taxon>
    </lineage>
</organism>
<dbReference type="OrthoDB" id="6879405at2"/>
<dbReference type="AlphaFoldDB" id="A0A1C2EBC8"/>
<dbReference type="Proteomes" id="UP000095143">
    <property type="component" value="Unassembled WGS sequence"/>
</dbReference>
<evidence type="ECO:0000313" key="1">
    <source>
        <dbReference type="EMBL" id="OCX24291.1"/>
    </source>
</evidence>
<proteinExistence type="predicted"/>
<reference evidence="1 2" key="1">
    <citation type="submission" date="2016-08" db="EMBL/GenBank/DDBJ databases">
        <title>Whole genome sequence of Pseudomonas graminis strain UASWS1507, a potential biological control agent for agriculture.</title>
        <authorList>
            <person name="Crovadore J."/>
            <person name="Calmin G."/>
            <person name="Chablais R."/>
            <person name="Cochard B."/>
            <person name="Lefort F."/>
        </authorList>
    </citation>
    <scope>NUCLEOTIDE SEQUENCE [LARGE SCALE GENOMIC DNA]</scope>
    <source>
        <strain evidence="1 2">UASWS1507</strain>
    </source>
</reference>
<name>A0A1C2EBC8_9PSED</name>
<gene>
    <name evidence="1" type="ORF">BBI10_05665</name>
</gene>
<protein>
    <submittedName>
        <fullName evidence="1">Uncharacterized protein</fullName>
    </submittedName>
</protein>
<comment type="caution">
    <text evidence="1">The sequence shown here is derived from an EMBL/GenBank/DDBJ whole genome shotgun (WGS) entry which is preliminary data.</text>
</comment>
<dbReference type="RefSeq" id="WP_065987406.1">
    <property type="nucleotide sequence ID" value="NZ_MDEN01000055.1"/>
</dbReference>
<dbReference type="EMBL" id="MDEN01000055">
    <property type="protein sequence ID" value="OCX24291.1"/>
    <property type="molecule type" value="Genomic_DNA"/>
</dbReference>